<proteinExistence type="predicted"/>
<reference evidence="1 2" key="1">
    <citation type="submission" date="2016-05" db="EMBL/GenBank/DDBJ databases">
        <authorList>
            <person name="Ramsay J.P."/>
        </authorList>
    </citation>
    <scope>NUCLEOTIDE SEQUENCE [LARGE SCALE GENOMIC DNA]</scope>
    <source>
        <strain evidence="1 2">NZP2042</strain>
    </source>
</reference>
<dbReference type="Proteomes" id="UP000093737">
    <property type="component" value="Unassembled WGS sequence"/>
</dbReference>
<dbReference type="EMBL" id="LYTK01000020">
    <property type="protein sequence ID" value="OBQ61976.1"/>
    <property type="molecule type" value="Genomic_DNA"/>
</dbReference>
<sequence>MEANRILISWDRDFNQQRFLTPRFDRLSRVGFSCPEPEGAARLKQVLDLFEFAIKRAKGKPVAIRIGRDKLQVKC</sequence>
<gene>
    <name evidence="1" type="ORF">A8145_20000</name>
</gene>
<evidence type="ECO:0008006" key="3">
    <source>
        <dbReference type="Google" id="ProtNLM"/>
    </source>
</evidence>
<dbReference type="AlphaFoldDB" id="A0AA91F6A0"/>
<evidence type="ECO:0000313" key="1">
    <source>
        <dbReference type="EMBL" id="OBQ61976.1"/>
    </source>
</evidence>
<evidence type="ECO:0000313" key="2">
    <source>
        <dbReference type="Proteomes" id="UP000093737"/>
    </source>
</evidence>
<organism evidence="1 2">
    <name type="scientific">Rhizobium loti</name>
    <name type="common">Mesorhizobium loti</name>
    <dbReference type="NCBI Taxonomy" id="381"/>
    <lineage>
        <taxon>Bacteria</taxon>
        <taxon>Pseudomonadati</taxon>
        <taxon>Pseudomonadota</taxon>
        <taxon>Alphaproteobacteria</taxon>
        <taxon>Hyphomicrobiales</taxon>
        <taxon>Phyllobacteriaceae</taxon>
        <taxon>Mesorhizobium</taxon>
    </lineage>
</organism>
<name>A0AA91F6A0_RHILI</name>
<protein>
    <recommendedName>
        <fullName evidence="3">DUF5615 domain-containing protein</fullName>
    </recommendedName>
</protein>
<accession>A0AA91F6A0</accession>
<comment type="caution">
    <text evidence="1">The sequence shown here is derived from an EMBL/GenBank/DDBJ whole genome shotgun (WGS) entry which is preliminary data.</text>
</comment>